<organism evidence="1">
    <name type="scientific">marine sediment metagenome</name>
    <dbReference type="NCBI Taxonomy" id="412755"/>
    <lineage>
        <taxon>unclassified sequences</taxon>
        <taxon>metagenomes</taxon>
        <taxon>ecological metagenomes</taxon>
    </lineage>
</organism>
<dbReference type="AlphaFoldDB" id="A0A0F9BEH1"/>
<reference evidence="1" key="1">
    <citation type="journal article" date="2015" name="Nature">
        <title>Complex archaea that bridge the gap between prokaryotes and eukaryotes.</title>
        <authorList>
            <person name="Spang A."/>
            <person name="Saw J.H."/>
            <person name="Jorgensen S.L."/>
            <person name="Zaremba-Niedzwiedzka K."/>
            <person name="Martijn J."/>
            <person name="Lind A.E."/>
            <person name="van Eijk R."/>
            <person name="Schleper C."/>
            <person name="Guy L."/>
            <person name="Ettema T.J."/>
        </authorList>
    </citation>
    <scope>NUCLEOTIDE SEQUENCE</scope>
</reference>
<name>A0A0F9BEH1_9ZZZZ</name>
<dbReference type="Gene3D" id="1.10.10.60">
    <property type="entry name" value="Homeodomain-like"/>
    <property type="match status" value="1"/>
</dbReference>
<feature type="non-terminal residue" evidence="1">
    <location>
        <position position="90"/>
    </location>
</feature>
<protein>
    <submittedName>
        <fullName evidence="1">Uncharacterized protein</fullName>
    </submittedName>
</protein>
<comment type="caution">
    <text evidence="1">The sequence shown here is derived from an EMBL/GenBank/DDBJ whole genome shotgun (WGS) entry which is preliminary data.</text>
</comment>
<proteinExistence type="predicted"/>
<dbReference type="EMBL" id="LAZR01052495">
    <property type="protein sequence ID" value="KKK82821.1"/>
    <property type="molecule type" value="Genomic_DNA"/>
</dbReference>
<sequence>MAVPSLRLSPRKERAASIIANGGTQTEAAEKVGVSKQTLTSWSKDKKFQDRIEELRTDHLKQADELLEKSVPEAAAFLAALAAGRVSALK</sequence>
<gene>
    <name evidence="1" type="ORF">LCGC14_2799530</name>
</gene>
<accession>A0A0F9BEH1</accession>
<evidence type="ECO:0000313" key="1">
    <source>
        <dbReference type="EMBL" id="KKK82821.1"/>
    </source>
</evidence>